<reference evidence="3" key="1">
    <citation type="journal article" date="2011" name="Biologija">
        <title>Analysis of phthalate degradation operon from Arthrobacter sp. 68b.</title>
        <authorList>
            <person name="Stanislauskiene R."/>
            <person name="Rudenkov M."/>
            <person name="Karvelis L."/>
            <person name="Gasparaviciute R."/>
            <person name="Meskiene R."/>
            <person name="Casaite V."/>
            <person name="Meskys R."/>
        </authorList>
    </citation>
    <scope>NUCLEOTIDE SEQUENCE</scope>
    <source>
        <strain evidence="3">68b</strain>
        <plasmid evidence="3">p2MP</plasmid>
    </source>
</reference>
<evidence type="ECO:0000313" key="3">
    <source>
        <dbReference type="EMBL" id="AKG47413.1"/>
    </source>
</evidence>
<protein>
    <recommendedName>
        <fullName evidence="2">DUF8175 domain-containing protein</fullName>
    </recommendedName>
</protein>
<dbReference type="EMBL" id="KJ410765">
    <property type="protein sequence ID" value="AKG47413.1"/>
    <property type="molecule type" value="Genomic_DNA"/>
</dbReference>
<keyword evidence="3" id="KW-0614">Plasmid</keyword>
<evidence type="ECO:0000256" key="1">
    <source>
        <dbReference type="SAM" id="Phobius"/>
    </source>
</evidence>
<keyword evidence="1" id="KW-1133">Transmembrane helix</keyword>
<organism evidence="3">
    <name type="scientific">Arthrobacter sp. 68b</name>
    <dbReference type="NCBI Taxonomy" id="311808"/>
    <lineage>
        <taxon>Bacteria</taxon>
        <taxon>Bacillati</taxon>
        <taxon>Actinomycetota</taxon>
        <taxon>Actinomycetes</taxon>
        <taxon>Micrococcales</taxon>
        <taxon>Micrococcaceae</taxon>
        <taxon>Arthrobacter</taxon>
    </lineage>
</organism>
<sequence>MSESTQNNTEQNPFTKPGFIISAALVVALIAAVIVIFLLPKGQGNAQPAPAPAESGSSAAASPSASAEAGKSVCGLPSSGETALGTAPKSKWELVGTMAVPSDPATAGPGTVGTDGLRSCFAQSPTGALYATANIWASSFNGYAKQVYLELSADSPSRDKAVQAIKEGKDVSGGTSLKVQIAGFMVHSYTPEASVVELAFETADGGYGALSTSLLWEDGDWKMDIPAAGGGAVRQVSDLSSFIPWAGRLTWQKKNAKFGTSSAWANSVSAMLRRGLRTTQSTILQKPSWRA</sequence>
<dbReference type="InterPro" id="IPR058488">
    <property type="entry name" value="DUF8175"/>
</dbReference>
<keyword evidence="1" id="KW-0472">Membrane</keyword>
<geneLocation type="plasmid" evidence="3">
    <name>p2MP</name>
</geneLocation>
<feature type="transmembrane region" description="Helical" evidence="1">
    <location>
        <begin position="20"/>
        <end position="39"/>
    </location>
</feature>
<name>A0A0F7CQV9_9MICC</name>
<evidence type="ECO:0000259" key="2">
    <source>
        <dbReference type="Pfam" id="PF26526"/>
    </source>
</evidence>
<keyword evidence="1" id="KW-0812">Transmembrane</keyword>
<dbReference type="Pfam" id="PF26526">
    <property type="entry name" value="DUF8175"/>
    <property type="match status" value="1"/>
</dbReference>
<dbReference type="RefSeq" id="WP_254106684.1">
    <property type="nucleotide sequence ID" value="NZ_KJ410765.1"/>
</dbReference>
<dbReference type="AlphaFoldDB" id="A0A0F7CQV9"/>
<feature type="domain" description="DUF8175" evidence="2">
    <location>
        <begin position="57"/>
        <end position="244"/>
    </location>
</feature>
<reference evidence="3" key="2">
    <citation type="submission" date="2014-02" db="EMBL/GenBank/DDBJ databases">
        <title>Plasmid-mediated 2-methylpyridine and pyridine degradation in Arthrobacter sp. 68b.</title>
        <authorList>
            <person name="Stanislauskiene R."/>
            <person name="Rutkiene R."/>
            <person name="Gasparaviciute R."/>
            <person name="Meskiene R."/>
            <person name="Bachamatova I."/>
            <person name="Marcinkeviciene L."/>
            <person name="Meskys R."/>
        </authorList>
    </citation>
    <scope>NUCLEOTIDE SEQUENCE</scope>
    <source>
        <strain evidence="3">68b</strain>
        <plasmid evidence="3">p2MP</plasmid>
    </source>
</reference>
<accession>A0A0F7CQV9</accession>
<proteinExistence type="predicted"/>